<comment type="similarity">
    <text evidence="8">Belongs to the iodothyronine deiodinase family.</text>
</comment>
<dbReference type="InterPro" id="IPR000643">
    <property type="entry name" value="Iodothyronine_deiodinase"/>
</dbReference>
<comment type="catalytic activity">
    <reaction evidence="1">
        <text>3-iodo-L-thyronine + iodide + A + H(+) = 3,3'-diiodo-L-thyronine + AH2</text>
        <dbReference type="Rhea" id="RHEA:83783"/>
        <dbReference type="ChEBI" id="CHEBI:13193"/>
        <dbReference type="ChEBI" id="CHEBI:15378"/>
        <dbReference type="ChEBI" id="CHEBI:16382"/>
        <dbReference type="ChEBI" id="CHEBI:17499"/>
        <dbReference type="ChEBI" id="CHEBI:176514"/>
        <dbReference type="ChEBI" id="CHEBI:232627"/>
    </reaction>
    <physiologicalReaction direction="right-to-left" evidence="1">
        <dbReference type="Rhea" id="RHEA:83785"/>
    </physiologicalReaction>
</comment>
<sequence>MSLHRLMVYLSTACMFCYMIGVTLIVSILHFISPSLTKKLVLKMGEKSTMTQNPNFKYEDWGLTFGSMNFIKVASYHMWMSLGQAAFEGGDAPDTPVVTMEGKKTSIGKYLKDNRPLVLSFGSCT</sequence>
<accession>G1FKI3</accession>
<evidence type="ECO:0000256" key="8">
    <source>
        <dbReference type="RuleBase" id="RU000676"/>
    </source>
</evidence>
<dbReference type="AlphaFoldDB" id="G1FKI3"/>
<evidence type="ECO:0000256" key="9">
    <source>
        <dbReference type="SAM" id="Phobius"/>
    </source>
</evidence>
<dbReference type="PANTHER" id="PTHR11781">
    <property type="entry name" value="IODOTHYRONINE DEIODINASE"/>
    <property type="match status" value="1"/>
</dbReference>
<keyword evidence="8" id="KW-0893">Thyroid hormones biosynthesis</keyword>
<dbReference type="Pfam" id="PF00837">
    <property type="entry name" value="T4_deiodinase"/>
    <property type="match status" value="1"/>
</dbReference>
<keyword evidence="9" id="KW-0812">Transmembrane</keyword>
<protein>
    <recommendedName>
        <fullName evidence="8">Iodothyronine deiodinase</fullName>
    </recommendedName>
</protein>
<comment type="catalytic activity">
    <reaction evidence="7">
        <text>3-iodothyronamine + iodide + A + H(+) = 3,3'-diiodothyronamine + AH2</text>
        <dbReference type="Rhea" id="RHEA:83827"/>
        <dbReference type="ChEBI" id="CHEBI:13193"/>
        <dbReference type="ChEBI" id="CHEBI:15378"/>
        <dbReference type="ChEBI" id="CHEBI:16382"/>
        <dbReference type="ChEBI" id="CHEBI:17499"/>
        <dbReference type="ChEBI" id="CHEBI:231647"/>
        <dbReference type="ChEBI" id="CHEBI:233341"/>
    </reaction>
    <physiologicalReaction direction="right-to-left" evidence="7">
        <dbReference type="Rhea" id="RHEA:83829"/>
    </physiologicalReaction>
</comment>
<reference evidence="10" key="1">
    <citation type="submission" date="2011-07" db="EMBL/GenBank/DDBJ databases">
        <title>Molecular investigation of iodothyronine deiodinase type I in Epinephelus bruneus.</title>
        <authorList>
            <person name="Harikrishnan R."/>
            <person name="Kim J.-S."/>
            <person name="Heo M.-S."/>
        </authorList>
    </citation>
    <scope>NUCLEOTIDE SEQUENCE</scope>
</reference>
<evidence type="ECO:0000256" key="7">
    <source>
        <dbReference type="ARBA" id="ARBA00093242"/>
    </source>
</evidence>
<keyword evidence="9" id="KW-1133">Transmembrane helix</keyword>
<evidence type="ECO:0000256" key="2">
    <source>
        <dbReference type="ARBA" id="ARBA00093202"/>
    </source>
</evidence>
<dbReference type="Gene3D" id="3.40.30.10">
    <property type="entry name" value="Glutaredoxin"/>
    <property type="match status" value="1"/>
</dbReference>
<keyword evidence="9" id="KW-0472">Membrane</keyword>
<dbReference type="GO" id="GO:0042404">
    <property type="term" value="P:thyroid hormone catabolic process"/>
    <property type="evidence" value="ECO:0007669"/>
    <property type="project" value="UniProtKB-ARBA"/>
</dbReference>
<proteinExistence type="evidence at transcript level"/>
<dbReference type="PANTHER" id="PTHR11781:SF22">
    <property type="entry name" value="TYPE I IODOTHYRONINE DEIODINASE"/>
    <property type="match status" value="1"/>
</dbReference>
<keyword evidence="8" id="KW-0712">Selenocysteine</keyword>
<feature type="non-terminal residue" evidence="10">
    <location>
        <position position="125"/>
    </location>
</feature>
<feature type="transmembrane region" description="Helical" evidence="9">
    <location>
        <begin position="6"/>
        <end position="32"/>
    </location>
</feature>
<comment type="catalytic activity">
    <reaction evidence="2">
        <text>3,3',5'-triiodo-L-thyronine sulfate + iodide + A + H(+) = L-thyroxine sulfate + AH2</text>
        <dbReference type="Rhea" id="RHEA:83835"/>
        <dbReference type="ChEBI" id="CHEBI:13193"/>
        <dbReference type="ChEBI" id="CHEBI:15378"/>
        <dbReference type="ChEBI" id="CHEBI:16382"/>
        <dbReference type="ChEBI" id="CHEBI:17499"/>
        <dbReference type="ChEBI" id="CHEBI:176512"/>
        <dbReference type="ChEBI" id="CHEBI:176513"/>
    </reaction>
    <physiologicalReaction direction="right-to-left" evidence="2">
        <dbReference type="Rhea" id="RHEA:83837"/>
    </physiologicalReaction>
</comment>
<dbReference type="GO" id="GO:0042446">
    <property type="term" value="P:hormone biosynthetic process"/>
    <property type="evidence" value="ECO:0007669"/>
    <property type="project" value="UniProtKB-KW"/>
</dbReference>
<dbReference type="EMBL" id="JN216941">
    <property type="protein sequence ID" value="AEM37686.1"/>
    <property type="molecule type" value="mRNA"/>
</dbReference>
<evidence type="ECO:0000256" key="5">
    <source>
        <dbReference type="ARBA" id="ARBA00093219"/>
    </source>
</evidence>
<organism evidence="10">
    <name type="scientific">Epinephelus bruneus</name>
    <name type="common">Longtooth grouper</name>
    <dbReference type="NCBI Taxonomy" id="323802"/>
    <lineage>
        <taxon>Eukaryota</taxon>
        <taxon>Metazoa</taxon>
        <taxon>Chordata</taxon>
        <taxon>Craniata</taxon>
        <taxon>Vertebrata</taxon>
        <taxon>Euteleostomi</taxon>
        <taxon>Actinopterygii</taxon>
        <taxon>Neopterygii</taxon>
        <taxon>Teleostei</taxon>
        <taxon>Neoteleostei</taxon>
        <taxon>Acanthomorphata</taxon>
        <taxon>Eupercaria</taxon>
        <taxon>Perciformes</taxon>
        <taxon>Serranoidei</taxon>
        <taxon>Serranidae</taxon>
        <taxon>Epinephelinae</taxon>
        <taxon>Epinephelini</taxon>
        <taxon>Epinephelus</taxon>
    </lineage>
</organism>
<comment type="function">
    <text evidence="8">Responsible for the deiodination of T4 (3,5,3',5'-tetraiodothyronine).</text>
</comment>
<name>G1FKI3_EPIBR</name>
<evidence type="ECO:0000313" key="10">
    <source>
        <dbReference type="EMBL" id="AEM37686.1"/>
    </source>
</evidence>
<evidence type="ECO:0000256" key="6">
    <source>
        <dbReference type="ARBA" id="ARBA00093236"/>
    </source>
</evidence>
<evidence type="ECO:0000256" key="1">
    <source>
        <dbReference type="ARBA" id="ARBA00093186"/>
    </source>
</evidence>
<evidence type="ECO:0000256" key="3">
    <source>
        <dbReference type="ARBA" id="ARBA00093206"/>
    </source>
</evidence>
<dbReference type="GO" id="GO:0004800">
    <property type="term" value="F:thyroxine 5'-deiodinase activity"/>
    <property type="evidence" value="ECO:0007669"/>
    <property type="project" value="InterPro"/>
</dbReference>
<comment type="catalytic activity">
    <reaction evidence="3">
        <text>3,3'-diiodo-L-thyronine sulfate + iodide + A + H(+) = 3,3',5-triiodo-L-thyronine sulfate + AH2</text>
        <dbReference type="Rhea" id="RHEA:83751"/>
        <dbReference type="ChEBI" id="CHEBI:13193"/>
        <dbReference type="ChEBI" id="CHEBI:15378"/>
        <dbReference type="ChEBI" id="CHEBI:16382"/>
        <dbReference type="ChEBI" id="CHEBI:17499"/>
        <dbReference type="ChEBI" id="CHEBI:176511"/>
        <dbReference type="ChEBI" id="CHEBI:176515"/>
    </reaction>
    <physiologicalReaction direction="right-to-left" evidence="3">
        <dbReference type="Rhea" id="RHEA:83753"/>
    </physiologicalReaction>
</comment>
<comment type="catalytic activity">
    <reaction evidence="6">
        <text>3,3'-diiodothyronamine + iodide + A + H(+) = 3,3',5'-triiodothyronamine + AH2</text>
        <dbReference type="Rhea" id="RHEA:83795"/>
        <dbReference type="ChEBI" id="CHEBI:13193"/>
        <dbReference type="ChEBI" id="CHEBI:15378"/>
        <dbReference type="ChEBI" id="CHEBI:16382"/>
        <dbReference type="ChEBI" id="CHEBI:17499"/>
        <dbReference type="ChEBI" id="CHEBI:233341"/>
        <dbReference type="ChEBI" id="CHEBI:233343"/>
    </reaction>
    <physiologicalReaction direction="right-to-left" evidence="6">
        <dbReference type="Rhea" id="RHEA:83797"/>
    </physiologicalReaction>
</comment>
<comment type="catalytic activity">
    <reaction evidence="4">
        <text>3'-iodothyronamine + iodide + A + H(+) = 3',5'-diiodothyronamine + AH2</text>
        <dbReference type="Rhea" id="RHEA:83803"/>
        <dbReference type="ChEBI" id="CHEBI:13193"/>
        <dbReference type="ChEBI" id="CHEBI:15378"/>
        <dbReference type="ChEBI" id="CHEBI:16382"/>
        <dbReference type="ChEBI" id="CHEBI:17499"/>
        <dbReference type="ChEBI" id="CHEBI:233339"/>
        <dbReference type="ChEBI" id="CHEBI:233342"/>
    </reaction>
    <physiologicalReaction direction="right-to-left" evidence="4">
        <dbReference type="Rhea" id="RHEA:83805"/>
    </physiologicalReaction>
</comment>
<evidence type="ECO:0000256" key="4">
    <source>
        <dbReference type="ARBA" id="ARBA00093210"/>
    </source>
</evidence>
<comment type="catalytic activity">
    <reaction evidence="5">
        <text>3,3'-diiodo-L-thyronine sulfate + iodide + A + H(+) = 3,3',5'-triiodo-L-thyronine sulfate + AH2</text>
        <dbReference type="Rhea" id="RHEA:83831"/>
        <dbReference type="ChEBI" id="CHEBI:13193"/>
        <dbReference type="ChEBI" id="CHEBI:15378"/>
        <dbReference type="ChEBI" id="CHEBI:16382"/>
        <dbReference type="ChEBI" id="CHEBI:17499"/>
        <dbReference type="ChEBI" id="CHEBI:176513"/>
        <dbReference type="ChEBI" id="CHEBI:176515"/>
    </reaction>
    <physiologicalReaction direction="right-to-left" evidence="5">
        <dbReference type="Rhea" id="RHEA:83833"/>
    </physiologicalReaction>
</comment>
<keyword evidence="8" id="KW-0560">Oxidoreductase</keyword>